<dbReference type="EMBL" id="CP060016">
    <property type="protein sequence ID" value="UNB98021.1"/>
    <property type="molecule type" value="Genomic_DNA"/>
</dbReference>
<dbReference type="RefSeq" id="WP_077743669.1">
    <property type="nucleotide sequence ID" value="NZ_AP022579.1"/>
</dbReference>
<evidence type="ECO:0000313" key="2">
    <source>
        <dbReference type="EMBL" id="BBX93774.1"/>
    </source>
</evidence>
<dbReference type="InterPro" id="IPR036380">
    <property type="entry name" value="Isochorismatase-like_sf"/>
</dbReference>
<reference evidence="2" key="2">
    <citation type="submission" date="2020-02" db="EMBL/GenBank/DDBJ databases">
        <authorList>
            <person name="Matsumoto Y."/>
            <person name="Kinjo T."/>
            <person name="Motooka D."/>
            <person name="Nabeya D."/>
            <person name="Jung N."/>
            <person name="Uechi K."/>
            <person name="Horii T."/>
            <person name="Iida T."/>
            <person name="Fujita J."/>
            <person name="Nakamura S."/>
        </authorList>
    </citation>
    <scope>NUCLEOTIDE SEQUENCE</scope>
    <source>
        <strain evidence="2">JCM 15653</strain>
    </source>
</reference>
<dbReference type="Proteomes" id="UP001162885">
    <property type="component" value="Chromosome"/>
</dbReference>
<keyword evidence="4" id="KW-1185">Reference proteome</keyword>
<dbReference type="SUPFAM" id="SSF52499">
    <property type="entry name" value="Isochorismatase-like hydrolases"/>
    <property type="match status" value="1"/>
</dbReference>
<accession>A0AAX2ZS91</accession>
<evidence type="ECO:0000313" key="3">
    <source>
        <dbReference type="EMBL" id="UNB98021.1"/>
    </source>
</evidence>
<dbReference type="GO" id="GO:0016787">
    <property type="term" value="F:hydrolase activity"/>
    <property type="evidence" value="ECO:0007669"/>
    <property type="project" value="UniProtKB-KW"/>
</dbReference>
<sequence>MASADLKDSEITSVIAKEDVVLLLIDHQPQMLFGARSATDPQSLVNSVTTLAKLARLFEIPTILTSIAAETFGGHLIPELREVFPGHGIIDRTFINAWQDGRIRDAVAATGRKKLIIAGLWTEVCVALPALSANEQGVDVYAVVDASAGSSQAAHDAAVQRMIQAGVTPVSVAQLLSEFQRDWARDETYGPINEIIRQHLGAWGQGVTYVKEMFKQSE</sequence>
<dbReference type="PANTHER" id="PTHR43559">
    <property type="entry name" value="HYDROLASE YCAC-RELATED"/>
    <property type="match status" value="1"/>
</dbReference>
<feature type="domain" description="Isochorismatase-like" evidence="1">
    <location>
        <begin position="21"/>
        <end position="174"/>
    </location>
</feature>
<gene>
    <name evidence="3" type="ORF">H5U98_20960</name>
    <name evidence="2" type="ORF">MBOE_54230</name>
</gene>
<organism evidence="3 5">
    <name type="scientific">Mycolicibacterium boenickei</name>
    <dbReference type="NCBI Taxonomy" id="146017"/>
    <lineage>
        <taxon>Bacteria</taxon>
        <taxon>Bacillati</taxon>
        <taxon>Actinomycetota</taxon>
        <taxon>Actinomycetes</taxon>
        <taxon>Mycobacteriales</taxon>
        <taxon>Mycobacteriaceae</taxon>
        <taxon>Mycolicibacterium</taxon>
    </lineage>
</organism>
<dbReference type="Pfam" id="PF00857">
    <property type="entry name" value="Isochorismatase"/>
    <property type="match status" value="1"/>
</dbReference>
<dbReference type="EMBL" id="AP022579">
    <property type="protein sequence ID" value="BBX93774.1"/>
    <property type="molecule type" value="Genomic_DNA"/>
</dbReference>
<keyword evidence="3" id="KW-0378">Hydrolase</keyword>
<protein>
    <submittedName>
        <fullName evidence="3">Hydrolase</fullName>
    </submittedName>
</protein>
<dbReference type="InterPro" id="IPR000868">
    <property type="entry name" value="Isochorismatase-like_dom"/>
</dbReference>
<dbReference type="Proteomes" id="UP000466683">
    <property type="component" value="Chromosome"/>
</dbReference>
<name>A0AAX2ZS91_9MYCO</name>
<dbReference type="InterPro" id="IPR053152">
    <property type="entry name" value="Hydrolase_YcaC-like"/>
</dbReference>
<evidence type="ECO:0000259" key="1">
    <source>
        <dbReference type="Pfam" id="PF00857"/>
    </source>
</evidence>
<dbReference type="AlphaFoldDB" id="A0AAX2ZS91"/>
<evidence type="ECO:0000313" key="5">
    <source>
        <dbReference type="Proteomes" id="UP001162885"/>
    </source>
</evidence>
<reference evidence="2 4" key="1">
    <citation type="journal article" date="2019" name="Emerg. Microbes Infect.">
        <title>Comprehensive subspecies identification of 175 nontuberculous mycobacteria species based on 7547 genomic profiles.</title>
        <authorList>
            <person name="Matsumoto Y."/>
            <person name="Kinjo T."/>
            <person name="Motooka D."/>
            <person name="Nabeya D."/>
            <person name="Jung N."/>
            <person name="Uechi K."/>
            <person name="Horii T."/>
            <person name="Iida T."/>
            <person name="Fujita J."/>
            <person name="Nakamura S."/>
        </authorList>
    </citation>
    <scope>NUCLEOTIDE SEQUENCE [LARGE SCALE GENOMIC DNA]</scope>
    <source>
        <strain evidence="2 4">JCM 15653</strain>
    </source>
</reference>
<dbReference type="Gene3D" id="3.40.50.850">
    <property type="entry name" value="Isochorismatase-like"/>
    <property type="match status" value="1"/>
</dbReference>
<evidence type="ECO:0000313" key="4">
    <source>
        <dbReference type="Proteomes" id="UP000466683"/>
    </source>
</evidence>
<proteinExistence type="predicted"/>
<dbReference type="CDD" id="cd01012">
    <property type="entry name" value="YcaC_related"/>
    <property type="match status" value="1"/>
</dbReference>
<reference evidence="3 5" key="3">
    <citation type="journal article" date="2022" name="BMC Genomics">
        <title>Comparative genome analysis of mycobacteria focusing on tRNA and non-coding RNA.</title>
        <authorList>
            <person name="Behra P.R.K."/>
            <person name="Pettersson B.M.F."/>
            <person name="Ramesh M."/>
            <person name="Das S."/>
            <person name="Dasgupta S."/>
            <person name="Kirsebom L.A."/>
        </authorList>
    </citation>
    <scope>NUCLEOTIDE SEQUENCE [LARGE SCALE GENOMIC DNA]</scope>
    <source>
        <strain evidence="3 5">DSM 44677</strain>
    </source>
</reference>
<dbReference type="PANTHER" id="PTHR43559:SF1">
    <property type="entry name" value="HYDROLASE"/>
    <property type="match status" value="1"/>
</dbReference>